<dbReference type="InterPro" id="IPR012000">
    <property type="entry name" value="Thiamin_PyroP_enz_cen_dom"/>
</dbReference>
<evidence type="ECO:0000256" key="7">
    <source>
        <dbReference type="SAM" id="MobiDB-lite"/>
    </source>
</evidence>
<reference evidence="10" key="1">
    <citation type="submission" date="2021-06" db="EMBL/GenBank/DDBJ databases">
        <authorList>
            <person name="Kallberg Y."/>
            <person name="Tangrot J."/>
            <person name="Rosling A."/>
        </authorList>
    </citation>
    <scope>NUCLEOTIDE SEQUENCE</scope>
    <source>
        <strain evidence="10">IA702</strain>
    </source>
</reference>
<dbReference type="GO" id="GO:0000287">
    <property type="term" value="F:magnesium ion binding"/>
    <property type="evidence" value="ECO:0007669"/>
    <property type="project" value="InterPro"/>
</dbReference>
<dbReference type="GO" id="GO:0005739">
    <property type="term" value="C:mitochondrion"/>
    <property type="evidence" value="ECO:0007669"/>
    <property type="project" value="TreeGrafter"/>
</dbReference>
<feature type="compositionally biased region" description="Basic residues" evidence="7">
    <location>
        <begin position="400"/>
        <end position="420"/>
    </location>
</feature>
<dbReference type="PANTHER" id="PTHR18968">
    <property type="entry name" value="THIAMINE PYROPHOSPHATE ENZYMES"/>
    <property type="match status" value="1"/>
</dbReference>
<dbReference type="EMBL" id="CAJVPJ010002780">
    <property type="protein sequence ID" value="CAG8629241.1"/>
    <property type="molecule type" value="Genomic_DNA"/>
</dbReference>
<feature type="domain" description="DBP10 C-terminal" evidence="9">
    <location>
        <begin position="318"/>
        <end position="347"/>
    </location>
</feature>
<dbReference type="GO" id="GO:0005524">
    <property type="term" value="F:ATP binding"/>
    <property type="evidence" value="ECO:0007669"/>
    <property type="project" value="InterPro"/>
</dbReference>
<protein>
    <recommendedName>
        <fullName evidence="4">acetolactate synthase</fullName>
        <ecNumber evidence="4">2.2.1.6</ecNumber>
    </recommendedName>
</protein>
<organism evidence="10 11">
    <name type="scientific">Paraglomus occultum</name>
    <dbReference type="NCBI Taxonomy" id="144539"/>
    <lineage>
        <taxon>Eukaryota</taxon>
        <taxon>Fungi</taxon>
        <taxon>Fungi incertae sedis</taxon>
        <taxon>Mucoromycota</taxon>
        <taxon>Glomeromycotina</taxon>
        <taxon>Glomeromycetes</taxon>
        <taxon>Paraglomerales</taxon>
        <taxon>Paraglomeraceae</taxon>
        <taxon>Paraglomus</taxon>
    </lineage>
</organism>
<evidence type="ECO:0000313" key="11">
    <source>
        <dbReference type="Proteomes" id="UP000789572"/>
    </source>
</evidence>
<dbReference type="FunFam" id="3.40.50.1220:FF:000008">
    <property type="entry name" value="Acetolactate synthase"/>
    <property type="match status" value="1"/>
</dbReference>
<dbReference type="Pfam" id="PF00205">
    <property type="entry name" value="TPP_enzyme_M"/>
    <property type="match status" value="1"/>
</dbReference>
<dbReference type="GO" id="GO:0005948">
    <property type="term" value="C:acetolactate synthase complex"/>
    <property type="evidence" value="ECO:0007669"/>
    <property type="project" value="TreeGrafter"/>
</dbReference>
<sequence>MRKKAKFGWEAVDFLERCFAKDSENNRLSAEKLLEVCIQHYLPLGISSYALSDGTPLVVFSGQVPTLAIGTDAFQEADVVGISRACTKWNVMVKDVAELPRRITEAFEIATTGRPGPVLVDLPKDITAGILKKPVPRKYTIPSRAFSNILSSDNGDVTLDPNIIQAAEIINKAKRPVIYAGQGVLSSESPILLRELAKLGNIPVTTTLQGLGAFDELDNCSLYMLGMHGSAYANLAMQNADAIIALGARFDDRVTGHLAHFAPAAKQAAKEGRGGIVHFEISLKNINKVVQATAAVAGDVTENLAKFLRRTLCVASVRDNKKLITRESGTKIPATYKSGRFKEWQKQDKISIPATDPLSINYKKKKKNVAEDGYWEYIGKVTVDKFKTELKTIDQISKERRMKAKRKAKNARLPRKLRKK</sequence>
<evidence type="ECO:0000256" key="3">
    <source>
        <dbReference type="ARBA" id="ARBA00007812"/>
    </source>
</evidence>
<dbReference type="Pfam" id="PF08147">
    <property type="entry name" value="DBP10CT"/>
    <property type="match status" value="1"/>
</dbReference>
<dbReference type="InterPro" id="IPR029061">
    <property type="entry name" value="THDP-binding"/>
</dbReference>
<evidence type="ECO:0000256" key="2">
    <source>
        <dbReference type="ARBA" id="ARBA00005025"/>
    </source>
</evidence>
<dbReference type="GO" id="GO:0005634">
    <property type="term" value="C:nucleus"/>
    <property type="evidence" value="ECO:0007669"/>
    <property type="project" value="InterPro"/>
</dbReference>
<comment type="caution">
    <text evidence="10">The sequence shown here is derived from an EMBL/GenBank/DDBJ whole genome shotgun (WGS) entry which is preliminary data.</text>
</comment>
<dbReference type="GO" id="GO:0030976">
    <property type="term" value="F:thiamine pyrophosphate binding"/>
    <property type="evidence" value="ECO:0007669"/>
    <property type="project" value="InterPro"/>
</dbReference>
<evidence type="ECO:0000313" key="10">
    <source>
        <dbReference type="EMBL" id="CAG8629241.1"/>
    </source>
</evidence>
<dbReference type="Proteomes" id="UP000789572">
    <property type="component" value="Unassembled WGS sequence"/>
</dbReference>
<dbReference type="Gene3D" id="3.40.50.1220">
    <property type="entry name" value="TPP-binding domain"/>
    <property type="match status" value="1"/>
</dbReference>
<dbReference type="InterPro" id="IPR012541">
    <property type="entry name" value="DBP10_C"/>
</dbReference>
<dbReference type="GO" id="GO:0003984">
    <property type="term" value="F:acetolactate synthase activity"/>
    <property type="evidence" value="ECO:0007669"/>
    <property type="project" value="UniProtKB-EC"/>
</dbReference>
<comment type="pathway">
    <text evidence="1">Amino-acid biosynthesis; L-isoleucine biosynthesis; L-isoleucine from 2-oxobutanoate: step 1/4.</text>
</comment>
<feature type="domain" description="Thiamine pyrophosphate enzyme central" evidence="8">
    <location>
        <begin position="165"/>
        <end position="305"/>
    </location>
</feature>
<dbReference type="OrthoDB" id="16262at2759"/>
<evidence type="ECO:0000256" key="4">
    <source>
        <dbReference type="ARBA" id="ARBA00013145"/>
    </source>
</evidence>
<dbReference type="CDD" id="cd07035">
    <property type="entry name" value="TPP_PYR_POX_like"/>
    <property type="match status" value="1"/>
</dbReference>
<gene>
    <name evidence="10" type="ORF">POCULU_LOCUS8805</name>
</gene>
<dbReference type="PANTHER" id="PTHR18968:SF13">
    <property type="entry name" value="ACETOLACTATE SYNTHASE CATALYTIC SUBUNIT, MITOCHONDRIAL"/>
    <property type="match status" value="1"/>
</dbReference>
<dbReference type="GO" id="GO:0009097">
    <property type="term" value="P:isoleucine biosynthetic process"/>
    <property type="evidence" value="ECO:0007669"/>
    <property type="project" value="TreeGrafter"/>
</dbReference>
<dbReference type="SUPFAM" id="SSF52518">
    <property type="entry name" value="Thiamin diphosphate-binding fold (THDP-binding)"/>
    <property type="match status" value="1"/>
</dbReference>
<dbReference type="SUPFAM" id="SSF52467">
    <property type="entry name" value="DHS-like NAD/FAD-binding domain"/>
    <property type="match status" value="1"/>
</dbReference>
<evidence type="ECO:0000259" key="9">
    <source>
        <dbReference type="Pfam" id="PF08147"/>
    </source>
</evidence>
<keyword evidence="6" id="KW-0100">Branched-chain amino acid biosynthesis</keyword>
<evidence type="ECO:0000256" key="1">
    <source>
        <dbReference type="ARBA" id="ARBA00004974"/>
    </source>
</evidence>
<keyword evidence="11" id="KW-1185">Reference proteome</keyword>
<comment type="similarity">
    <text evidence="3">Belongs to the TPP enzyme family.</text>
</comment>
<dbReference type="EC" id="2.2.1.6" evidence="4"/>
<evidence type="ECO:0000256" key="6">
    <source>
        <dbReference type="ARBA" id="ARBA00023304"/>
    </source>
</evidence>
<dbReference type="GO" id="GO:0003723">
    <property type="term" value="F:RNA binding"/>
    <property type="evidence" value="ECO:0007669"/>
    <property type="project" value="InterPro"/>
</dbReference>
<dbReference type="InterPro" id="IPR045229">
    <property type="entry name" value="TPP_enz"/>
</dbReference>
<dbReference type="InterPro" id="IPR029035">
    <property type="entry name" value="DHS-like_NAD/FAD-binding_dom"/>
</dbReference>
<dbReference type="GO" id="GO:0050660">
    <property type="term" value="F:flavin adenine dinucleotide binding"/>
    <property type="evidence" value="ECO:0007669"/>
    <property type="project" value="TreeGrafter"/>
</dbReference>
<dbReference type="GO" id="GO:0003724">
    <property type="term" value="F:RNA helicase activity"/>
    <property type="evidence" value="ECO:0007669"/>
    <property type="project" value="InterPro"/>
</dbReference>
<accession>A0A9N9D8M8</accession>
<comment type="pathway">
    <text evidence="2">Amino-acid biosynthesis; L-valine biosynthesis; L-valine from pyruvate: step 1/4.</text>
</comment>
<keyword evidence="6" id="KW-0028">Amino-acid biosynthesis</keyword>
<evidence type="ECO:0000259" key="8">
    <source>
        <dbReference type="Pfam" id="PF00205"/>
    </source>
</evidence>
<name>A0A9N9D8M8_9GLOM</name>
<evidence type="ECO:0000256" key="5">
    <source>
        <dbReference type="ARBA" id="ARBA00023052"/>
    </source>
</evidence>
<dbReference type="GO" id="GO:0009099">
    <property type="term" value="P:L-valine biosynthetic process"/>
    <property type="evidence" value="ECO:0007669"/>
    <property type="project" value="TreeGrafter"/>
</dbReference>
<feature type="region of interest" description="Disordered" evidence="7">
    <location>
        <begin position="397"/>
        <end position="420"/>
    </location>
</feature>
<dbReference type="AlphaFoldDB" id="A0A9N9D8M8"/>
<proteinExistence type="inferred from homology"/>
<dbReference type="Gene3D" id="3.40.50.970">
    <property type="match status" value="1"/>
</dbReference>
<keyword evidence="5" id="KW-0786">Thiamine pyrophosphate</keyword>